<dbReference type="RefSeq" id="XP_065726493.1">
    <property type="nucleotide sequence ID" value="XM_065870421.1"/>
</dbReference>
<feature type="transmembrane region" description="Helical" evidence="1">
    <location>
        <begin position="26"/>
        <end position="44"/>
    </location>
</feature>
<organism evidence="2 3">
    <name type="scientific">Kwoniella bestiolae CBS 10118</name>
    <dbReference type="NCBI Taxonomy" id="1296100"/>
    <lineage>
        <taxon>Eukaryota</taxon>
        <taxon>Fungi</taxon>
        <taxon>Dikarya</taxon>
        <taxon>Basidiomycota</taxon>
        <taxon>Agaricomycotina</taxon>
        <taxon>Tremellomycetes</taxon>
        <taxon>Tremellales</taxon>
        <taxon>Cryptococcaceae</taxon>
        <taxon>Kwoniella</taxon>
    </lineage>
</organism>
<keyword evidence="1" id="KW-0812">Transmembrane</keyword>
<evidence type="ECO:0000313" key="2">
    <source>
        <dbReference type="EMBL" id="WVW85188.1"/>
    </source>
</evidence>
<gene>
    <name evidence="2" type="ORF">I302_107226</name>
</gene>
<keyword evidence="1" id="KW-0472">Membrane</keyword>
<reference evidence="2" key="1">
    <citation type="submission" date="2013-07" db="EMBL/GenBank/DDBJ databases">
        <authorList>
            <consortium name="The Broad Institute Genome Sequencing Platform"/>
            <person name="Cuomo C."/>
            <person name="Litvintseva A."/>
            <person name="Chen Y."/>
            <person name="Heitman J."/>
            <person name="Sun S."/>
            <person name="Springer D."/>
            <person name="Dromer F."/>
            <person name="Young S.K."/>
            <person name="Zeng Q."/>
            <person name="Gargeya S."/>
            <person name="Fitzgerald M."/>
            <person name="Abouelleil A."/>
            <person name="Alvarado L."/>
            <person name="Berlin A.M."/>
            <person name="Chapman S.B."/>
            <person name="Dewar J."/>
            <person name="Goldberg J."/>
            <person name="Griggs A."/>
            <person name="Gujja S."/>
            <person name="Hansen M."/>
            <person name="Howarth C."/>
            <person name="Imamovic A."/>
            <person name="Larimer J."/>
            <person name="McCowan C."/>
            <person name="Murphy C."/>
            <person name="Pearson M."/>
            <person name="Priest M."/>
            <person name="Roberts A."/>
            <person name="Saif S."/>
            <person name="Shea T."/>
            <person name="Sykes S."/>
            <person name="Wortman J."/>
            <person name="Nusbaum C."/>
            <person name="Birren B."/>
        </authorList>
    </citation>
    <scope>NUCLEOTIDE SEQUENCE</scope>
    <source>
        <strain evidence="2">CBS 10118</strain>
    </source>
</reference>
<name>A0AAJ8KDC2_9TREE</name>
<dbReference type="GeneID" id="30211438"/>
<dbReference type="InterPro" id="IPR021838">
    <property type="entry name" value="DUF3431"/>
</dbReference>
<dbReference type="PANTHER" id="PTHR37490:SF1">
    <property type="entry name" value="GLYCOSYLTRANSFERASE 2-LIKE DOMAIN-CONTAINING PROTEIN"/>
    <property type="match status" value="1"/>
</dbReference>
<dbReference type="KEGG" id="kbi:30211438"/>
<protein>
    <submittedName>
        <fullName evidence="2">Uncharacterized protein</fullName>
    </submittedName>
</protein>
<proteinExistence type="predicted"/>
<dbReference type="EMBL" id="CP144546">
    <property type="protein sequence ID" value="WVW85188.1"/>
    <property type="molecule type" value="Genomic_DNA"/>
</dbReference>
<evidence type="ECO:0000313" key="3">
    <source>
        <dbReference type="Proteomes" id="UP000092730"/>
    </source>
</evidence>
<dbReference type="Proteomes" id="UP000092730">
    <property type="component" value="Chromosome 6"/>
</dbReference>
<accession>A0AAJ8KDC2</accession>
<sequence length="317" mass="36247">MGMLESIPPEIQDNLNKLWTSPKKRAASLAILVMVTLVVIYGTLSPSSGSMIHLSSHRSNAGSIRRNDWSLTSDYDIVVSHYNEDVEMMRESIDSVKSRLPHGSSQRVIIYSKGPRDEQGLKELLEMSDEVVQLENLGREGETYLSHIVRHYDSPLTNLAGHTIFMQPHLAWHWVFLPRLERLLQPGTGFLSFGPYLSHTCGEDSAGQKFPRMADIYSMFRMDLCPPEPVLATWAGQFVVSRQRIMENPLRAYSNLRNKFHVDKDHWIYKEGWWNNEPSNPTLGHALERSWPMIFNCTDGTIAKCEEGHDHHCQCLD</sequence>
<dbReference type="Pfam" id="PF11913">
    <property type="entry name" value="DUF3431"/>
    <property type="match status" value="1"/>
</dbReference>
<evidence type="ECO:0000256" key="1">
    <source>
        <dbReference type="SAM" id="Phobius"/>
    </source>
</evidence>
<keyword evidence="3" id="KW-1185">Reference proteome</keyword>
<dbReference type="AlphaFoldDB" id="A0AAJ8KDC2"/>
<dbReference type="PANTHER" id="PTHR37490">
    <property type="entry name" value="EXPRESSED PROTEIN"/>
    <property type="match status" value="1"/>
</dbReference>
<keyword evidence="1" id="KW-1133">Transmembrane helix</keyword>
<reference evidence="2" key="2">
    <citation type="submission" date="2024-02" db="EMBL/GenBank/DDBJ databases">
        <title>Comparative genomics of Cryptococcus and Kwoniella reveals pathogenesis evolution and contrasting modes of karyotype evolution via chromosome fusion or intercentromeric recombination.</title>
        <authorList>
            <person name="Coelho M.A."/>
            <person name="David-Palma M."/>
            <person name="Shea T."/>
            <person name="Bowers K."/>
            <person name="McGinley-Smith S."/>
            <person name="Mohammad A.W."/>
            <person name="Gnirke A."/>
            <person name="Yurkov A.M."/>
            <person name="Nowrousian M."/>
            <person name="Sun S."/>
            <person name="Cuomo C.A."/>
            <person name="Heitman J."/>
        </authorList>
    </citation>
    <scope>NUCLEOTIDE SEQUENCE</scope>
    <source>
        <strain evidence="2">CBS 10118</strain>
    </source>
</reference>